<dbReference type="PANTHER" id="PTHR48081:SF8">
    <property type="entry name" value="ALPHA_BETA HYDROLASE FOLD-3 DOMAIN-CONTAINING PROTEIN-RELATED"/>
    <property type="match status" value="1"/>
</dbReference>
<dbReference type="STRING" id="1344416.A0A139AQD3"/>
<dbReference type="InterPro" id="IPR029058">
    <property type="entry name" value="AB_hydrolase_fold"/>
</dbReference>
<accession>A0A139AQD3</accession>
<name>A0A139AQD3_GONPJ</name>
<dbReference type="Pfam" id="PF07859">
    <property type="entry name" value="Abhydrolase_3"/>
    <property type="match status" value="1"/>
</dbReference>
<keyword evidence="4" id="KW-1185">Reference proteome</keyword>
<protein>
    <submittedName>
        <fullName evidence="3">Alpha/beta-hydrolase</fullName>
    </submittedName>
</protein>
<evidence type="ECO:0000313" key="3">
    <source>
        <dbReference type="EMBL" id="KXS18932.1"/>
    </source>
</evidence>
<sequence length="448" mass="48972">MGQKEIPPPASRPNAIVTNVSTLWDVSAALVNYAIWGPPKQCPSWTASQVSAYTLYRGIVTYGKVMGISDREHVEAATKAQDPEASSAGMKALGWPDPLNPNSKVTESTIPRVSHQYFATTEDTSPIKMETVEWNGPKEGVEGCDGMVVLYFFGGGYVIGSPSNARGQTVELARVTGCTVYAPDYRVAWRGQHPAQLHDAYSALVYLTDPVPKGMGIPANKVVLSGWSAGGNLAINLMRFVVEQDPRLKPAGVVPFAPVTDFTASCASRWLNDLDILPPLEKFGHMAPIQWVAHLANEELTDPLASSLLAEPRADLPPMLVEAGTAERLYDESALFVLRNMQKSAVVGVIMEETTHVWFGAFPPQYAALMKRVGEFIANLNKNPAVITSGFVRIDAKGNTTPSDSADVKKYLLDRMKEFNDRKEKGEIDWDLSPKVKNIYKNLESNAF</sequence>
<dbReference type="InterPro" id="IPR050300">
    <property type="entry name" value="GDXG_lipolytic_enzyme"/>
</dbReference>
<dbReference type="AlphaFoldDB" id="A0A139AQD3"/>
<dbReference type="GO" id="GO:0016787">
    <property type="term" value="F:hydrolase activity"/>
    <property type="evidence" value="ECO:0007669"/>
    <property type="project" value="UniProtKB-KW"/>
</dbReference>
<dbReference type="Proteomes" id="UP000070544">
    <property type="component" value="Unassembled WGS sequence"/>
</dbReference>
<evidence type="ECO:0000259" key="2">
    <source>
        <dbReference type="Pfam" id="PF07859"/>
    </source>
</evidence>
<keyword evidence="1 3" id="KW-0378">Hydrolase</keyword>
<evidence type="ECO:0000256" key="1">
    <source>
        <dbReference type="ARBA" id="ARBA00022801"/>
    </source>
</evidence>
<dbReference type="EMBL" id="KQ965740">
    <property type="protein sequence ID" value="KXS18932.1"/>
    <property type="molecule type" value="Genomic_DNA"/>
</dbReference>
<gene>
    <name evidence="3" type="ORF">M427DRAFT_132436</name>
</gene>
<feature type="domain" description="Alpha/beta hydrolase fold-3" evidence="2">
    <location>
        <begin position="149"/>
        <end position="358"/>
    </location>
</feature>
<dbReference type="OMA" id="IMEETTH"/>
<dbReference type="InterPro" id="IPR013094">
    <property type="entry name" value="AB_hydrolase_3"/>
</dbReference>
<proteinExistence type="predicted"/>
<dbReference type="SUPFAM" id="SSF53474">
    <property type="entry name" value="alpha/beta-Hydrolases"/>
    <property type="match status" value="1"/>
</dbReference>
<reference evidence="3 4" key="1">
    <citation type="journal article" date="2015" name="Genome Biol. Evol.">
        <title>Phylogenomic analyses indicate that early fungi evolved digesting cell walls of algal ancestors of land plants.</title>
        <authorList>
            <person name="Chang Y."/>
            <person name="Wang S."/>
            <person name="Sekimoto S."/>
            <person name="Aerts A.L."/>
            <person name="Choi C."/>
            <person name="Clum A."/>
            <person name="LaButti K.M."/>
            <person name="Lindquist E.A."/>
            <person name="Yee Ngan C."/>
            <person name="Ohm R.A."/>
            <person name="Salamov A.A."/>
            <person name="Grigoriev I.V."/>
            <person name="Spatafora J.W."/>
            <person name="Berbee M.L."/>
        </authorList>
    </citation>
    <scope>NUCLEOTIDE SEQUENCE [LARGE SCALE GENOMIC DNA]</scope>
    <source>
        <strain evidence="3 4">JEL478</strain>
    </source>
</reference>
<evidence type="ECO:0000313" key="4">
    <source>
        <dbReference type="Proteomes" id="UP000070544"/>
    </source>
</evidence>
<dbReference type="PANTHER" id="PTHR48081">
    <property type="entry name" value="AB HYDROLASE SUPERFAMILY PROTEIN C4A8.06C"/>
    <property type="match status" value="1"/>
</dbReference>
<dbReference type="OrthoDB" id="408631at2759"/>
<dbReference type="Gene3D" id="3.40.50.1820">
    <property type="entry name" value="alpha/beta hydrolase"/>
    <property type="match status" value="1"/>
</dbReference>
<organism evidence="3 4">
    <name type="scientific">Gonapodya prolifera (strain JEL478)</name>
    <name type="common">Monoblepharis prolifera</name>
    <dbReference type="NCBI Taxonomy" id="1344416"/>
    <lineage>
        <taxon>Eukaryota</taxon>
        <taxon>Fungi</taxon>
        <taxon>Fungi incertae sedis</taxon>
        <taxon>Chytridiomycota</taxon>
        <taxon>Chytridiomycota incertae sedis</taxon>
        <taxon>Monoblepharidomycetes</taxon>
        <taxon>Monoblepharidales</taxon>
        <taxon>Gonapodyaceae</taxon>
        <taxon>Gonapodya</taxon>
    </lineage>
</organism>